<proteinExistence type="predicted"/>
<protein>
    <submittedName>
        <fullName evidence="1">Uncharacterized protein</fullName>
    </submittedName>
</protein>
<evidence type="ECO:0000313" key="1">
    <source>
        <dbReference type="EMBL" id="MED6203517.1"/>
    </source>
</evidence>
<dbReference type="EMBL" id="JASCZI010236734">
    <property type="protein sequence ID" value="MED6203517.1"/>
    <property type="molecule type" value="Genomic_DNA"/>
</dbReference>
<evidence type="ECO:0000313" key="2">
    <source>
        <dbReference type="Proteomes" id="UP001341840"/>
    </source>
</evidence>
<gene>
    <name evidence="1" type="ORF">PIB30_116502</name>
</gene>
<accession>A0ABU6XZ34</accession>
<name>A0ABU6XZ34_9FABA</name>
<dbReference type="Proteomes" id="UP001341840">
    <property type="component" value="Unassembled WGS sequence"/>
</dbReference>
<comment type="caution">
    <text evidence="1">The sequence shown here is derived from an EMBL/GenBank/DDBJ whole genome shotgun (WGS) entry which is preliminary data.</text>
</comment>
<organism evidence="1 2">
    <name type="scientific">Stylosanthes scabra</name>
    <dbReference type="NCBI Taxonomy" id="79078"/>
    <lineage>
        <taxon>Eukaryota</taxon>
        <taxon>Viridiplantae</taxon>
        <taxon>Streptophyta</taxon>
        <taxon>Embryophyta</taxon>
        <taxon>Tracheophyta</taxon>
        <taxon>Spermatophyta</taxon>
        <taxon>Magnoliopsida</taxon>
        <taxon>eudicotyledons</taxon>
        <taxon>Gunneridae</taxon>
        <taxon>Pentapetalae</taxon>
        <taxon>rosids</taxon>
        <taxon>fabids</taxon>
        <taxon>Fabales</taxon>
        <taxon>Fabaceae</taxon>
        <taxon>Papilionoideae</taxon>
        <taxon>50 kb inversion clade</taxon>
        <taxon>dalbergioids sensu lato</taxon>
        <taxon>Dalbergieae</taxon>
        <taxon>Pterocarpus clade</taxon>
        <taxon>Stylosanthes</taxon>
    </lineage>
</organism>
<keyword evidence="2" id="KW-1185">Reference proteome</keyword>
<feature type="non-terminal residue" evidence="1">
    <location>
        <position position="51"/>
    </location>
</feature>
<reference evidence="1 2" key="1">
    <citation type="journal article" date="2023" name="Plants (Basel)">
        <title>Bridging the Gap: Combining Genomics and Transcriptomics Approaches to Understand Stylosanthes scabra, an Orphan Legume from the Brazilian Caatinga.</title>
        <authorList>
            <person name="Ferreira-Neto J.R.C."/>
            <person name="da Silva M.D."/>
            <person name="Binneck E."/>
            <person name="de Melo N.F."/>
            <person name="da Silva R.H."/>
            <person name="de Melo A.L.T.M."/>
            <person name="Pandolfi V."/>
            <person name="Bustamante F.O."/>
            <person name="Brasileiro-Vidal A.C."/>
            <person name="Benko-Iseppon A.M."/>
        </authorList>
    </citation>
    <scope>NUCLEOTIDE SEQUENCE [LARGE SCALE GENOMIC DNA]</scope>
    <source>
        <tissue evidence="1">Leaves</tissue>
    </source>
</reference>
<sequence>MKKVLVNAAYSKSRREFAYYYGRLRRYDEAIHDWLEETPRAQWTQYADDGR</sequence>